<keyword evidence="4" id="KW-1133">Transmembrane helix</keyword>
<gene>
    <name evidence="6" type="ORF">ERS852476_03286</name>
</gene>
<dbReference type="GO" id="GO:0003953">
    <property type="term" value="F:NAD+ nucleosidase activity"/>
    <property type="evidence" value="ECO:0007669"/>
    <property type="project" value="InterPro"/>
</dbReference>
<evidence type="ECO:0000313" key="6">
    <source>
        <dbReference type="EMBL" id="CUO57608.1"/>
    </source>
</evidence>
<feature type="transmembrane region" description="Helical" evidence="4">
    <location>
        <begin position="205"/>
        <end position="228"/>
    </location>
</feature>
<dbReference type="GO" id="GO:0048678">
    <property type="term" value="P:response to axon injury"/>
    <property type="evidence" value="ECO:0007669"/>
    <property type="project" value="InterPro"/>
</dbReference>
<name>A0A174G928_9FIRM</name>
<dbReference type="GO" id="GO:0035591">
    <property type="term" value="F:signaling adaptor activity"/>
    <property type="evidence" value="ECO:0007669"/>
    <property type="project" value="InterPro"/>
</dbReference>
<dbReference type="Proteomes" id="UP000095645">
    <property type="component" value="Unassembled WGS sequence"/>
</dbReference>
<feature type="domain" description="TIR" evidence="5">
    <location>
        <begin position="2"/>
        <end position="164"/>
    </location>
</feature>
<evidence type="ECO:0000313" key="7">
    <source>
        <dbReference type="Proteomes" id="UP000095645"/>
    </source>
</evidence>
<keyword evidence="2" id="KW-0963">Cytoplasm</keyword>
<accession>A0A174G928</accession>
<dbReference type="EMBL" id="CYZP01000040">
    <property type="protein sequence ID" value="CUO57608.1"/>
    <property type="molecule type" value="Genomic_DNA"/>
</dbReference>
<dbReference type="AlphaFoldDB" id="A0A174G928"/>
<dbReference type="InterPro" id="IPR039184">
    <property type="entry name" value="SARM1"/>
</dbReference>
<dbReference type="RefSeq" id="WP_055058757.1">
    <property type="nucleotide sequence ID" value="NZ_CYZP01000040.1"/>
</dbReference>
<dbReference type="GO" id="GO:0005737">
    <property type="term" value="C:cytoplasm"/>
    <property type="evidence" value="ECO:0007669"/>
    <property type="project" value="UniProtKB-SubCell"/>
</dbReference>
<evidence type="ECO:0000256" key="3">
    <source>
        <dbReference type="ARBA" id="ARBA00022737"/>
    </source>
</evidence>
<dbReference type="InterPro" id="IPR035897">
    <property type="entry name" value="Toll_tir_struct_dom_sf"/>
</dbReference>
<evidence type="ECO:0000256" key="4">
    <source>
        <dbReference type="SAM" id="Phobius"/>
    </source>
</evidence>
<dbReference type="PANTHER" id="PTHR22998:SF1">
    <property type="entry name" value="NAD(+) HYDROLASE SARM1"/>
    <property type="match status" value="1"/>
</dbReference>
<reference evidence="6 7" key="1">
    <citation type="submission" date="2015-09" db="EMBL/GenBank/DDBJ databases">
        <authorList>
            <consortium name="Pathogen Informatics"/>
        </authorList>
    </citation>
    <scope>NUCLEOTIDE SEQUENCE [LARGE SCALE GENOMIC DNA]</scope>
    <source>
        <strain evidence="6 7">2789STDY5834861</strain>
    </source>
</reference>
<dbReference type="InterPro" id="IPR000157">
    <property type="entry name" value="TIR_dom"/>
</dbReference>
<sequence>MLKNQIFISYRRCDGKTVAKFLYDYLTHMNYLVFRDEESAHNGRFDEAIYNAIDECKDFILIVSPKVAEFDNKDNRWVYRELSYALKKQKNIVPIFLGEIELHFEKWPENIRSVEYINGIDLSEGRLPFDKLIELLTAKPHFFRNKSKIVENNNKFIKKINLIILRVWFGLLIWLALYIIIHYTFNETWEMPHIIWRICKAFKELSIYTILLLQTGTILCMKVIVHYLKINNRYYILKNWGDRNIDDNEFYTASYFLNIEMQSVDSKRYLKNEKKLHITNDQKNCLYYDQIAGMIIASNDSENVGYFALEYKLWPSIFVYCIGKYTMKSAAIQIMNEQDFGYKGTQNNIAYFDNDEMDIRIMYGRVWPKSIEIINKVSVGIEDILFEQQKEQQTIILEGKNGDNYKVEILDQINYKNTNYYVVITCEKYENIDMHTPIVLMINGTYYETADSDVAKIVFAIFRDRHIDEYEFMERS</sequence>
<organism evidence="6 7">
    <name type="scientific">Blautia obeum</name>
    <dbReference type="NCBI Taxonomy" id="40520"/>
    <lineage>
        <taxon>Bacteria</taxon>
        <taxon>Bacillati</taxon>
        <taxon>Bacillota</taxon>
        <taxon>Clostridia</taxon>
        <taxon>Lachnospirales</taxon>
        <taxon>Lachnospiraceae</taxon>
        <taxon>Blautia</taxon>
    </lineage>
</organism>
<dbReference type="SUPFAM" id="SSF52200">
    <property type="entry name" value="Toll/Interleukin receptor TIR domain"/>
    <property type="match status" value="1"/>
</dbReference>
<keyword evidence="4" id="KW-0812">Transmembrane</keyword>
<evidence type="ECO:0000259" key="5">
    <source>
        <dbReference type="PROSITE" id="PS50104"/>
    </source>
</evidence>
<dbReference type="PROSITE" id="PS50104">
    <property type="entry name" value="TIR"/>
    <property type="match status" value="1"/>
</dbReference>
<evidence type="ECO:0000256" key="1">
    <source>
        <dbReference type="ARBA" id="ARBA00004496"/>
    </source>
</evidence>
<comment type="subcellular location">
    <subcellularLocation>
        <location evidence="1">Cytoplasm</location>
    </subcellularLocation>
</comment>
<keyword evidence="4" id="KW-0472">Membrane</keyword>
<feature type="transmembrane region" description="Helical" evidence="4">
    <location>
        <begin position="163"/>
        <end position="185"/>
    </location>
</feature>
<protein>
    <submittedName>
        <fullName evidence="6">TIR domain</fullName>
    </submittedName>
</protein>
<dbReference type="PANTHER" id="PTHR22998">
    <property type="entry name" value="SARM1"/>
    <property type="match status" value="1"/>
</dbReference>
<keyword evidence="3" id="KW-0677">Repeat</keyword>
<proteinExistence type="predicted"/>
<dbReference type="Pfam" id="PF13676">
    <property type="entry name" value="TIR_2"/>
    <property type="match status" value="1"/>
</dbReference>
<dbReference type="Gene3D" id="3.40.50.10140">
    <property type="entry name" value="Toll/interleukin-1 receptor homology (TIR) domain"/>
    <property type="match status" value="1"/>
</dbReference>
<evidence type="ECO:0000256" key="2">
    <source>
        <dbReference type="ARBA" id="ARBA00022490"/>
    </source>
</evidence>
<dbReference type="SMART" id="SM00255">
    <property type="entry name" value="TIR"/>
    <property type="match status" value="1"/>
</dbReference>
<dbReference type="GO" id="GO:0007165">
    <property type="term" value="P:signal transduction"/>
    <property type="evidence" value="ECO:0007669"/>
    <property type="project" value="InterPro"/>
</dbReference>